<sequence>MKRDDERKNILELDGHKLDKTLCFEGDLEVKNPASSKEEARLFKRMALDEVLVL</sequence>
<gene>
    <name evidence="1" type="ORF">MNL13_06145</name>
</gene>
<dbReference type="EMBL" id="CP093033">
    <property type="protein sequence ID" value="UNF28791.1"/>
    <property type="molecule type" value="Genomic_DNA"/>
</dbReference>
<evidence type="ECO:0000313" key="2">
    <source>
        <dbReference type="Proteomes" id="UP000829580"/>
    </source>
</evidence>
<proteinExistence type="predicted"/>
<keyword evidence="2" id="KW-1185">Reference proteome</keyword>
<reference evidence="1 2" key="1">
    <citation type="submission" date="2022-02" db="EMBL/GenBank/DDBJ databases">
        <title>Genomic structural plasticity of rodent-associated Bartonella in nature.</title>
        <authorList>
            <person name="Sousa K.C.M."/>
            <person name="Gutierrez R."/>
            <person name="Yahalomi D."/>
            <person name="Shalit T."/>
            <person name="Markus B."/>
            <person name="Nachum-Biala Y."/>
            <person name="Hawlena H."/>
            <person name="Marcos-Hadad E."/>
            <person name="Hazkani-Covo E."/>
            <person name="Neves H.R."/>
            <person name="Covo S."/>
            <person name="Harrus S."/>
        </authorList>
    </citation>
    <scope>NUCLEOTIDE SEQUENCE [LARGE SCALE GENOMIC DNA]</scope>
    <source>
        <strain evidence="1 2">B35_1_2</strain>
    </source>
</reference>
<dbReference type="Proteomes" id="UP000829580">
    <property type="component" value="Chromosome"/>
</dbReference>
<protein>
    <submittedName>
        <fullName evidence="1">Uncharacterized protein</fullName>
    </submittedName>
</protein>
<dbReference type="RefSeq" id="WP_241435971.1">
    <property type="nucleotide sequence ID" value="NZ_CP093033.1"/>
</dbReference>
<accession>A0ABY3VZT8</accession>
<evidence type="ECO:0000313" key="1">
    <source>
        <dbReference type="EMBL" id="UNF28791.1"/>
    </source>
</evidence>
<name>A0ABY3VZT8_9HYPH</name>
<organism evidence="1 2">
    <name type="scientific">Bartonella krasnovii</name>
    <dbReference type="NCBI Taxonomy" id="2267275"/>
    <lineage>
        <taxon>Bacteria</taxon>
        <taxon>Pseudomonadati</taxon>
        <taxon>Pseudomonadota</taxon>
        <taxon>Alphaproteobacteria</taxon>
        <taxon>Hyphomicrobiales</taxon>
        <taxon>Bartonellaceae</taxon>
        <taxon>Bartonella</taxon>
    </lineage>
</organism>